<dbReference type="Pfam" id="PF19572">
    <property type="entry name" value="PorV"/>
    <property type="match status" value="1"/>
</dbReference>
<gene>
    <name evidence="3" type="ORF">SAMN04488055_3037</name>
</gene>
<dbReference type="AlphaFoldDB" id="A0A1N6GXI2"/>
<keyword evidence="1" id="KW-0732">Signal</keyword>
<protein>
    <recommendedName>
        <fullName evidence="2">Type IX secretion system protein PorV domain-containing protein</fullName>
    </recommendedName>
</protein>
<name>A0A1N6GXI2_9BACT</name>
<dbReference type="Proteomes" id="UP000185003">
    <property type="component" value="Unassembled WGS sequence"/>
</dbReference>
<dbReference type="InterPro" id="IPR047799">
    <property type="entry name" value="T9SS_OM_PorV"/>
</dbReference>
<accession>A0A1N6GXI2</accession>
<dbReference type="Gene3D" id="2.40.160.60">
    <property type="entry name" value="Outer membrane protein transport protein (OMPP1/FadL/TodX)"/>
    <property type="match status" value="1"/>
</dbReference>
<dbReference type="InterPro" id="IPR045741">
    <property type="entry name" value="PorV"/>
</dbReference>
<feature type="signal peptide" evidence="1">
    <location>
        <begin position="1"/>
        <end position="21"/>
    </location>
</feature>
<proteinExistence type="predicted"/>
<dbReference type="RefSeq" id="WP_074240614.1">
    <property type="nucleotide sequence ID" value="NZ_FSRA01000001.1"/>
</dbReference>
<evidence type="ECO:0000313" key="3">
    <source>
        <dbReference type="EMBL" id="SIO12147.1"/>
    </source>
</evidence>
<keyword evidence="4" id="KW-1185">Reference proteome</keyword>
<evidence type="ECO:0000256" key="1">
    <source>
        <dbReference type="SAM" id="SignalP"/>
    </source>
</evidence>
<dbReference type="EMBL" id="FSRA01000001">
    <property type="protein sequence ID" value="SIO12147.1"/>
    <property type="molecule type" value="Genomic_DNA"/>
</dbReference>
<dbReference type="NCBIfam" id="NF033709">
    <property type="entry name" value="PorV_fam"/>
    <property type="match status" value="1"/>
</dbReference>
<reference evidence="3 4" key="1">
    <citation type="submission" date="2016-11" db="EMBL/GenBank/DDBJ databases">
        <authorList>
            <person name="Jaros S."/>
            <person name="Januszkiewicz K."/>
            <person name="Wedrychowicz H."/>
        </authorList>
    </citation>
    <scope>NUCLEOTIDE SEQUENCE [LARGE SCALE GENOMIC DNA]</scope>
    <source>
        <strain evidence="3 4">DSM 24787</strain>
    </source>
</reference>
<dbReference type="OrthoDB" id="9758448at2"/>
<evidence type="ECO:0000259" key="2">
    <source>
        <dbReference type="Pfam" id="PF19572"/>
    </source>
</evidence>
<organism evidence="3 4">
    <name type="scientific">Chitinophaga niabensis</name>
    <dbReference type="NCBI Taxonomy" id="536979"/>
    <lineage>
        <taxon>Bacteria</taxon>
        <taxon>Pseudomonadati</taxon>
        <taxon>Bacteroidota</taxon>
        <taxon>Chitinophagia</taxon>
        <taxon>Chitinophagales</taxon>
        <taxon>Chitinophagaceae</taxon>
        <taxon>Chitinophaga</taxon>
    </lineage>
</organism>
<feature type="chain" id="PRO_5012478342" description="Type IX secretion system protein PorV domain-containing protein" evidence="1">
    <location>
        <begin position="22"/>
        <end position="385"/>
    </location>
</feature>
<sequence>MKHKLLLLVLCCIGAVHPLLAQKTQQQPMNIGAAFLLVNPDARSSGMGDAVTGIEPDANALFGNAAKIPFAGSWGVSASYSPWMYDLNESKTHMGYVSAFKTFNDMEGIGFSVKYFNHGEVTFRDDNGMELQQYRPREYAIDGSYARKLSKKLAVAVSLRYIRSELGSGTYNGLEQKPASSFAGDIGLYYQGFTDHIDYGNRYCWGISFTNLGTKLKYTDDNNRKSFLPMNLRIGGGYSFVHTQEHQFTVAVDVNKLLVPTPPIYKLDAGGNPTSEIEKGKDPNRGIVESIFSSFGDAPGGFGEEIREFTIASGLEYAYQRKFFVRAGYFYEHPNKGNRQHFAAGIGVNIQGFQVDMSYQMPTGTSLLQRKSLKFTLLYTPFTDR</sequence>
<dbReference type="STRING" id="536979.SAMN04488055_3037"/>
<dbReference type="SUPFAM" id="SSF56935">
    <property type="entry name" value="Porins"/>
    <property type="match status" value="1"/>
</dbReference>
<feature type="domain" description="Type IX secretion system protein PorV" evidence="2">
    <location>
        <begin position="24"/>
        <end position="263"/>
    </location>
</feature>
<dbReference type="NCBIfam" id="NF033710">
    <property type="entry name" value="T9SS_OM_PorV"/>
    <property type="match status" value="1"/>
</dbReference>
<evidence type="ECO:0000313" key="4">
    <source>
        <dbReference type="Proteomes" id="UP000185003"/>
    </source>
</evidence>